<protein>
    <submittedName>
        <fullName evidence="1">Uncharacterized protein</fullName>
    </submittedName>
</protein>
<evidence type="ECO:0000313" key="1">
    <source>
        <dbReference type="EMBL" id="KAK9103313.1"/>
    </source>
</evidence>
<evidence type="ECO:0000313" key="2">
    <source>
        <dbReference type="Proteomes" id="UP001417504"/>
    </source>
</evidence>
<organism evidence="1 2">
    <name type="scientific">Stephania japonica</name>
    <dbReference type="NCBI Taxonomy" id="461633"/>
    <lineage>
        <taxon>Eukaryota</taxon>
        <taxon>Viridiplantae</taxon>
        <taxon>Streptophyta</taxon>
        <taxon>Embryophyta</taxon>
        <taxon>Tracheophyta</taxon>
        <taxon>Spermatophyta</taxon>
        <taxon>Magnoliopsida</taxon>
        <taxon>Ranunculales</taxon>
        <taxon>Menispermaceae</taxon>
        <taxon>Menispermoideae</taxon>
        <taxon>Cissampelideae</taxon>
        <taxon>Stephania</taxon>
    </lineage>
</organism>
<gene>
    <name evidence="1" type="ORF">Sjap_020567</name>
</gene>
<reference evidence="1 2" key="1">
    <citation type="submission" date="2024-01" db="EMBL/GenBank/DDBJ databases">
        <title>Genome assemblies of Stephania.</title>
        <authorList>
            <person name="Yang L."/>
        </authorList>
    </citation>
    <scope>NUCLEOTIDE SEQUENCE [LARGE SCALE GENOMIC DNA]</scope>
    <source>
        <strain evidence="1">QJT</strain>
        <tissue evidence="1">Leaf</tissue>
    </source>
</reference>
<keyword evidence="2" id="KW-1185">Reference proteome</keyword>
<dbReference type="Proteomes" id="UP001417504">
    <property type="component" value="Unassembled WGS sequence"/>
</dbReference>
<proteinExistence type="predicted"/>
<comment type="caution">
    <text evidence="1">The sequence shown here is derived from an EMBL/GenBank/DDBJ whole genome shotgun (WGS) entry which is preliminary data.</text>
</comment>
<dbReference type="AlphaFoldDB" id="A0AAP0F899"/>
<accession>A0AAP0F899</accession>
<sequence length="86" mass="9863">MRCMACVYYAQAEKQLRTMCSLLRTPPLETMKDSSKPDILYEEDLFLISLTSPITRPEFFAVSDVLRASVAAFFSLLRHVTYSSEM</sequence>
<dbReference type="EMBL" id="JBBNAE010000008">
    <property type="protein sequence ID" value="KAK9103313.1"/>
    <property type="molecule type" value="Genomic_DNA"/>
</dbReference>
<name>A0AAP0F899_9MAGN</name>